<organism evidence="8 9">
    <name type="scientific">Kiloniella spongiae</name>
    <dbReference type="NCBI Taxonomy" id="1489064"/>
    <lineage>
        <taxon>Bacteria</taxon>
        <taxon>Pseudomonadati</taxon>
        <taxon>Pseudomonadota</taxon>
        <taxon>Alphaproteobacteria</taxon>
        <taxon>Rhodospirillales</taxon>
        <taxon>Kiloniellaceae</taxon>
        <taxon>Kiloniella</taxon>
    </lineage>
</organism>
<gene>
    <name evidence="8" type="ORF">WH96_14105</name>
</gene>
<dbReference type="PANTHER" id="PTHR30435:SF19">
    <property type="entry name" value="FLAGELLAR BASAL-BODY ROD PROTEIN FLGG"/>
    <property type="match status" value="1"/>
</dbReference>
<name>A0A0H2MDJ9_9PROT</name>
<feature type="domain" description="Flagellar basal body rod protein N-terminal" evidence="5">
    <location>
        <begin position="6"/>
        <end position="35"/>
    </location>
</feature>
<dbReference type="InterPro" id="IPR053967">
    <property type="entry name" value="LlgE_F_G-like_D1"/>
</dbReference>
<proteinExistence type="inferred from homology"/>
<comment type="subunit">
    <text evidence="4">The basal body constitutes a major portion of the flagellar organelle and consists of five rings (E,L,P,S, and M) mounted on a central rod. The rod consists of about 26 subunits of FlgG in the distal portion, and FlgB, FlgC and FlgF are thought to build up the proximal portion of the rod with about 6 subunits each.</text>
</comment>
<dbReference type="AlphaFoldDB" id="A0A0H2MDJ9"/>
<dbReference type="SUPFAM" id="SSF117143">
    <property type="entry name" value="Flagellar hook protein flgE"/>
    <property type="match status" value="1"/>
</dbReference>
<dbReference type="PROSITE" id="PS00588">
    <property type="entry name" value="FLAGELLA_BB_ROD"/>
    <property type="match status" value="1"/>
</dbReference>
<evidence type="ECO:0000256" key="2">
    <source>
        <dbReference type="ARBA" id="ARBA00009677"/>
    </source>
</evidence>
<dbReference type="Pfam" id="PF00460">
    <property type="entry name" value="Flg_bb_rod"/>
    <property type="match status" value="1"/>
</dbReference>
<dbReference type="InterPro" id="IPR019776">
    <property type="entry name" value="Flagellar_basal_body_rod_CS"/>
</dbReference>
<comment type="subcellular location">
    <subcellularLocation>
        <location evidence="1 4">Bacterial flagellum basal body</location>
    </subcellularLocation>
</comment>
<accession>A0A0H2MDJ9</accession>
<reference evidence="8 9" key="1">
    <citation type="submission" date="2015-03" db="EMBL/GenBank/DDBJ databases">
        <title>Genome Sequence of Kiloniella spongiae MEBiC09566, isolated from a marine sponge.</title>
        <authorList>
            <person name="Shao Z."/>
            <person name="Wang L."/>
            <person name="Li X."/>
        </authorList>
    </citation>
    <scope>NUCLEOTIDE SEQUENCE [LARGE SCALE GENOMIC DNA]</scope>
    <source>
        <strain evidence="8 9">MEBiC09566</strain>
    </source>
</reference>
<dbReference type="PANTHER" id="PTHR30435">
    <property type="entry name" value="FLAGELLAR PROTEIN"/>
    <property type="match status" value="1"/>
</dbReference>
<dbReference type="InterPro" id="IPR001444">
    <property type="entry name" value="Flag_bb_rod_N"/>
</dbReference>
<dbReference type="Proteomes" id="UP000035444">
    <property type="component" value="Unassembled WGS sequence"/>
</dbReference>
<dbReference type="OrthoDB" id="9804559at2"/>
<dbReference type="InterPro" id="IPR037925">
    <property type="entry name" value="FlgE/F/G-like"/>
</dbReference>
<feature type="domain" description="Flagellar hook protein FlgE/F/G-like D1" evidence="7">
    <location>
        <begin position="81"/>
        <end position="145"/>
    </location>
</feature>
<dbReference type="NCBIfam" id="TIGR02490">
    <property type="entry name" value="flgF"/>
    <property type="match status" value="1"/>
</dbReference>
<dbReference type="Pfam" id="PF22692">
    <property type="entry name" value="LlgE_F_G_D1"/>
    <property type="match status" value="1"/>
</dbReference>
<evidence type="ECO:0000313" key="8">
    <source>
        <dbReference type="EMBL" id="KLN60301.1"/>
    </source>
</evidence>
<dbReference type="STRING" id="1489064.WH96_14105"/>
<evidence type="ECO:0000256" key="1">
    <source>
        <dbReference type="ARBA" id="ARBA00004117"/>
    </source>
</evidence>
<dbReference type="EMBL" id="LAQL01000008">
    <property type="protein sequence ID" value="KLN60301.1"/>
    <property type="molecule type" value="Genomic_DNA"/>
</dbReference>
<feature type="domain" description="Flagellar basal-body/hook protein C-terminal" evidence="6">
    <location>
        <begin position="192"/>
        <end position="234"/>
    </location>
</feature>
<keyword evidence="3 4" id="KW-0975">Bacterial flagellum</keyword>
<evidence type="ECO:0000259" key="5">
    <source>
        <dbReference type="Pfam" id="PF00460"/>
    </source>
</evidence>
<dbReference type="InterPro" id="IPR020013">
    <property type="entry name" value="Flagellar_FlgE/F/G"/>
</dbReference>
<comment type="caution">
    <text evidence="8">The sequence shown here is derived from an EMBL/GenBank/DDBJ whole genome shotgun (WGS) entry which is preliminary data.</text>
</comment>
<sequence length="242" mass="26371">MENPSYIALSRQMALGREMAIIANNVANMNTNAYKNEGMMFVEYLKDTKTGENLSFTQDLRLVRNLAEGELHTTNNPLDVAISGRGYFTVEVDGESRYTRNGSFKLSPDGELVTSEGHLVLGDGDAPITIPATATDITITRDGTIASSAGTAGRLKTVDFENEQLLVKEAGSVFSPADNQEPIDQVTGEIIQGAIEGSNVQGVIEMTRMIDTTRSYTSMAKFIKQEHDRQLQAIRTLASTKV</sequence>
<evidence type="ECO:0000259" key="7">
    <source>
        <dbReference type="Pfam" id="PF22692"/>
    </source>
</evidence>
<protein>
    <recommendedName>
        <fullName evidence="4">Flagellar basal-body rod protein FlgF</fullName>
    </recommendedName>
</protein>
<evidence type="ECO:0000259" key="6">
    <source>
        <dbReference type="Pfam" id="PF06429"/>
    </source>
</evidence>
<keyword evidence="9" id="KW-1185">Reference proteome</keyword>
<dbReference type="GO" id="GO:0030694">
    <property type="term" value="C:bacterial-type flagellum basal body, rod"/>
    <property type="evidence" value="ECO:0007669"/>
    <property type="project" value="UniProtKB-UniRule"/>
</dbReference>
<dbReference type="InterPro" id="IPR012836">
    <property type="entry name" value="FlgF"/>
</dbReference>
<evidence type="ECO:0000256" key="3">
    <source>
        <dbReference type="ARBA" id="ARBA00023143"/>
    </source>
</evidence>
<dbReference type="InterPro" id="IPR010930">
    <property type="entry name" value="Flg_bb/hook_C_dom"/>
</dbReference>
<evidence type="ECO:0000256" key="4">
    <source>
        <dbReference type="RuleBase" id="RU362116"/>
    </source>
</evidence>
<dbReference type="GO" id="GO:0071978">
    <property type="term" value="P:bacterial-type flagellum-dependent swarming motility"/>
    <property type="evidence" value="ECO:0007669"/>
    <property type="project" value="TreeGrafter"/>
</dbReference>
<comment type="similarity">
    <text evidence="2 4">Belongs to the flagella basal body rod proteins family.</text>
</comment>
<dbReference type="NCBIfam" id="TIGR03506">
    <property type="entry name" value="FlgEFG_subfam"/>
    <property type="match status" value="1"/>
</dbReference>
<evidence type="ECO:0000313" key="9">
    <source>
        <dbReference type="Proteomes" id="UP000035444"/>
    </source>
</evidence>
<dbReference type="RefSeq" id="WP_047764830.1">
    <property type="nucleotide sequence ID" value="NZ_LAQL01000008.1"/>
</dbReference>
<dbReference type="Pfam" id="PF06429">
    <property type="entry name" value="Flg_bbr_C"/>
    <property type="match status" value="1"/>
</dbReference>